<accession>A0A517TYW9</accession>
<dbReference type="Proteomes" id="UP000317909">
    <property type="component" value="Chromosome"/>
</dbReference>
<gene>
    <name evidence="1" type="ORF">I41_27560</name>
</gene>
<sequence length="452" mass="49928">MRFTALHHAVLAMAAVSGRFSEAQSLELPYATVEGEGIEAEQEDAGATPYFESCQPCQEAKSPPDEADAISIALLNPANRLKVHGGLDTLGVFSTKRPFPSGIPLFLLPDSPFGLDTNSFDLHARQSYLGALFSGPRLGEFDTSAQILAFLQNDNLSNDEYGLLVYYAYGEVKNDEWRFAAGLQQDVFNPVSPTIVYLTKMYASGNTGSYRGQLRAERLWEGADDFGVTWQGALSEPISTLVTSNVGRITEDNGWPNVESRLQVGFGPKMELHGSQVRPLEVGVSGVVGQFRTTRTLLFDDPADLPPRAVIDTWGLGSDVQLWASEDFGVRGEVYCGEGLGEYNGGILQSFNPDTFQDIRTAGGFGEVFYYFTDAFHLHVGYGIDDPNDTDLAPTQIRRNQTYFANFVWDLSKVVQLGLEVDYRKTDYTQFLPNAFLDSDAVIVATRFLWRF</sequence>
<dbReference type="EMBL" id="CP036339">
    <property type="protein sequence ID" value="QDT73567.1"/>
    <property type="molecule type" value="Genomic_DNA"/>
</dbReference>
<dbReference type="KEGG" id="llh:I41_27560"/>
<evidence type="ECO:0008006" key="3">
    <source>
        <dbReference type="Google" id="ProtNLM"/>
    </source>
</evidence>
<reference evidence="1 2" key="1">
    <citation type="submission" date="2019-02" db="EMBL/GenBank/DDBJ databases">
        <title>Deep-cultivation of Planctomycetes and their phenomic and genomic characterization uncovers novel biology.</title>
        <authorList>
            <person name="Wiegand S."/>
            <person name="Jogler M."/>
            <person name="Boedeker C."/>
            <person name="Pinto D."/>
            <person name="Vollmers J."/>
            <person name="Rivas-Marin E."/>
            <person name="Kohn T."/>
            <person name="Peeters S.H."/>
            <person name="Heuer A."/>
            <person name="Rast P."/>
            <person name="Oberbeckmann S."/>
            <person name="Bunk B."/>
            <person name="Jeske O."/>
            <person name="Meyerdierks A."/>
            <person name="Storesund J.E."/>
            <person name="Kallscheuer N."/>
            <person name="Luecker S."/>
            <person name="Lage O.M."/>
            <person name="Pohl T."/>
            <person name="Merkel B.J."/>
            <person name="Hornburger P."/>
            <person name="Mueller R.-W."/>
            <person name="Bruemmer F."/>
            <person name="Labrenz M."/>
            <person name="Spormann A.M."/>
            <person name="Op den Camp H."/>
            <person name="Overmann J."/>
            <person name="Amann R."/>
            <person name="Jetten M.S.M."/>
            <person name="Mascher T."/>
            <person name="Medema M.H."/>
            <person name="Devos D.P."/>
            <person name="Kaster A.-K."/>
            <person name="Ovreas L."/>
            <person name="Rohde M."/>
            <person name="Galperin M.Y."/>
            <person name="Jogler C."/>
        </authorList>
    </citation>
    <scope>NUCLEOTIDE SEQUENCE [LARGE SCALE GENOMIC DNA]</scope>
    <source>
        <strain evidence="1 2">I41</strain>
    </source>
</reference>
<evidence type="ECO:0000313" key="2">
    <source>
        <dbReference type="Proteomes" id="UP000317909"/>
    </source>
</evidence>
<name>A0A517TYW9_9BACT</name>
<dbReference type="AlphaFoldDB" id="A0A517TYW9"/>
<protein>
    <recommendedName>
        <fullName evidence="3">Porin subfamily protein</fullName>
    </recommendedName>
</protein>
<keyword evidence="2" id="KW-1185">Reference proteome</keyword>
<proteinExistence type="predicted"/>
<evidence type="ECO:0000313" key="1">
    <source>
        <dbReference type="EMBL" id="QDT73567.1"/>
    </source>
</evidence>
<organism evidence="1 2">
    <name type="scientific">Lacipirellula limnantheis</name>
    <dbReference type="NCBI Taxonomy" id="2528024"/>
    <lineage>
        <taxon>Bacteria</taxon>
        <taxon>Pseudomonadati</taxon>
        <taxon>Planctomycetota</taxon>
        <taxon>Planctomycetia</taxon>
        <taxon>Pirellulales</taxon>
        <taxon>Lacipirellulaceae</taxon>
        <taxon>Lacipirellula</taxon>
    </lineage>
</organism>
<dbReference type="SUPFAM" id="SSF56935">
    <property type="entry name" value="Porins"/>
    <property type="match status" value="1"/>
</dbReference>